<accession>A0ABU7R890</accession>
<feature type="domain" description="HIT" evidence="2">
    <location>
        <begin position="7"/>
        <end position="113"/>
    </location>
</feature>
<proteinExistence type="predicted"/>
<reference evidence="3 4" key="1">
    <citation type="submission" date="2024-01" db="EMBL/GenBank/DDBJ databases">
        <title>Description of Olsenella sp. nov., isolated from pig feces.</title>
        <authorList>
            <person name="Chang Y.-H."/>
        </authorList>
    </citation>
    <scope>NUCLEOTIDE SEQUENCE [LARGE SCALE GENOMIC DNA]</scope>
    <source>
        <strain evidence="3 4">YH-ols2223</strain>
    </source>
</reference>
<sequence>MQKESCVFCRIARHESPATVLYEDDLVVAFEDIHPFMPVHVLVVPKQHYDGLDDDVPEQVLGRCLRVAADLAREKGLERGYRLQVNTGVDGGQTVRHLHLHVLGGGRMPSPELQDWGPSAANAARFYDEDGRRL</sequence>
<gene>
    <name evidence="3" type="ORF">VXJ25_01985</name>
</gene>
<dbReference type="PROSITE" id="PS00892">
    <property type="entry name" value="HIT_1"/>
    <property type="match status" value="1"/>
</dbReference>
<dbReference type="RefSeq" id="WP_330957538.1">
    <property type="nucleotide sequence ID" value="NZ_JAZGJQ010000002.1"/>
</dbReference>
<dbReference type="Proteomes" id="UP001332931">
    <property type="component" value="Unassembled WGS sequence"/>
</dbReference>
<dbReference type="PANTHER" id="PTHR23089">
    <property type="entry name" value="HISTIDINE TRIAD HIT PROTEIN"/>
    <property type="match status" value="1"/>
</dbReference>
<keyword evidence="4" id="KW-1185">Reference proteome</keyword>
<protein>
    <submittedName>
        <fullName evidence="3">Histidine triad nucleotide-binding protein</fullName>
    </submittedName>
</protein>
<dbReference type="InterPro" id="IPR001310">
    <property type="entry name" value="Histidine_triad_HIT"/>
</dbReference>
<dbReference type="Gene3D" id="3.30.428.10">
    <property type="entry name" value="HIT-like"/>
    <property type="match status" value="1"/>
</dbReference>
<dbReference type="PROSITE" id="PS51084">
    <property type="entry name" value="HIT_2"/>
    <property type="match status" value="1"/>
</dbReference>
<dbReference type="CDD" id="cd01276">
    <property type="entry name" value="PKCI_related"/>
    <property type="match status" value="1"/>
</dbReference>
<dbReference type="InterPro" id="IPR036265">
    <property type="entry name" value="HIT-like_sf"/>
</dbReference>
<evidence type="ECO:0000259" key="2">
    <source>
        <dbReference type="PROSITE" id="PS51084"/>
    </source>
</evidence>
<dbReference type="SUPFAM" id="SSF54197">
    <property type="entry name" value="HIT-like"/>
    <property type="match status" value="1"/>
</dbReference>
<evidence type="ECO:0000313" key="3">
    <source>
        <dbReference type="EMBL" id="MEE6146770.1"/>
    </source>
</evidence>
<evidence type="ECO:0000313" key="4">
    <source>
        <dbReference type="Proteomes" id="UP001332931"/>
    </source>
</evidence>
<comment type="caution">
    <text evidence="3">The sequence shown here is derived from an EMBL/GenBank/DDBJ whole genome shotgun (WGS) entry which is preliminary data.</text>
</comment>
<evidence type="ECO:0000256" key="1">
    <source>
        <dbReference type="PROSITE-ProRule" id="PRU00464"/>
    </source>
</evidence>
<dbReference type="EMBL" id="JAZGJQ010000002">
    <property type="protein sequence ID" value="MEE6146770.1"/>
    <property type="molecule type" value="Genomic_DNA"/>
</dbReference>
<organism evidence="3 4">
    <name type="scientific">Olsenella absiana</name>
    <dbReference type="NCBI Taxonomy" id="3115222"/>
    <lineage>
        <taxon>Bacteria</taxon>
        <taxon>Bacillati</taxon>
        <taxon>Actinomycetota</taxon>
        <taxon>Coriobacteriia</taxon>
        <taxon>Coriobacteriales</taxon>
        <taxon>Atopobiaceae</taxon>
        <taxon>Olsenella</taxon>
    </lineage>
</organism>
<dbReference type="Pfam" id="PF01230">
    <property type="entry name" value="HIT"/>
    <property type="match status" value="1"/>
</dbReference>
<dbReference type="InterPro" id="IPR019808">
    <property type="entry name" value="Histidine_triad_CS"/>
</dbReference>
<feature type="short sequence motif" description="Histidine triad motif" evidence="1">
    <location>
        <begin position="97"/>
        <end position="101"/>
    </location>
</feature>
<dbReference type="PRINTS" id="PR00332">
    <property type="entry name" value="HISTRIAD"/>
</dbReference>
<name>A0ABU7R890_9ACTN</name>
<dbReference type="InterPro" id="IPR011146">
    <property type="entry name" value="HIT-like"/>
</dbReference>